<proteinExistence type="predicted"/>
<evidence type="ECO:0000313" key="2">
    <source>
        <dbReference type="Proteomes" id="UP000054567"/>
    </source>
</evidence>
<reference evidence="1 2" key="1">
    <citation type="submission" date="2007-06" db="EMBL/GenBank/DDBJ databases">
        <title>The Genome Sequence of Coccidioides posadasii RMSCC_3488.</title>
        <authorList>
            <consortium name="Coccidioides Genome Resources Consortium"/>
            <consortium name="The Broad Institute Genome Sequencing Platform"/>
            <person name="Henn M.R."/>
            <person name="Sykes S."/>
            <person name="Young S."/>
            <person name="Jaffe D."/>
            <person name="Berlin A."/>
            <person name="Alvarez P."/>
            <person name="Butler J."/>
            <person name="Gnerre S."/>
            <person name="Grabherr M."/>
            <person name="Mauceli E."/>
            <person name="Brockman W."/>
            <person name="Kodira C."/>
            <person name="Alvarado L."/>
            <person name="Zeng Q."/>
            <person name="Crawford M."/>
            <person name="Antoine C."/>
            <person name="Devon K."/>
            <person name="Galgiani J."/>
            <person name="Orsborn K."/>
            <person name="Lewis M.L."/>
            <person name="Nusbaum C."/>
            <person name="Galagan J."/>
            <person name="Birren B."/>
        </authorList>
    </citation>
    <scope>NUCLEOTIDE SEQUENCE [LARGE SCALE GENOMIC DNA]</scope>
    <source>
        <strain evidence="1 2">RMSCC 3488</strain>
    </source>
</reference>
<dbReference type="AlphaFoldDB" id="A0A0J6IB55"/>
<dbReference type="EMBL" id="DS268111">
    <property type="protein sequence ID" value="KMM68882.1"/>
    <property type="molecule type" value="Genomic_DNA"/>
</dbReference>
<dbReference type="Proteomes" id="UP000054567">
    <property type="component" value="Unassembled WGS sequence"/>
</dbReference>
<evidence type="ECO:0000313" key="1">
    <source>
        <dbReference type="EMBL" id="KMM68882.1"/>
    </source>
</evidence>
<reference evidence="2" key="3">
    <citation type="journal article" date="2010" name="Genome Res.">
        <title>Population genomic sequencing of Coccidioides fungi reveals recent hybridization and transposon control.</title>
        <authorList>
            <person name="Neafsey D.E."/>
            <person name="Barker B.M."/>
            <person name="Sharpton T.J."/>
            <person name="Stajich J.E."/>
            <person name="Park D.J."/>
            <person name="Whiston E."/>
            <person name="Hung C.-Y."/>
            <person name="McMahan C."/>
            <person name="White J."/>
            <person name="Sykes S."/>
            <person name="Heiman D."/>
            <person name="Young S."/>
            <person name="Zeng Q."/>
            <person name="Abouelleil A."/>
            <person name="Aftuck L."/>
            <person name="Bessette D."/>
            <person name="Brown A."/>
            <person name="FitzGerald M."/>
            <person name="Lui A."/>
            <person name="Macdonald J.P."/>
            <person name="Priest M."/>
            <person name="Orbach M.J."/>
            <person name="Galgiani J.N."/>
            <person name="Kirkland T.N."/>
            <person name="Cole G.T."/>
            <person name="Birren B.W."/>
            <person name="Henn M.R."/>
            <person name="Taylor J.W."/>
            <person name="Rounsley S.D."/>
        </authorList>
    </citation>
    <scope>NUCLEOTIDE SEQUENCE [LARGE SCALE GENOMIC DNA]</scope>
    <source>
        <strain evidence="2">RMSCC 3488</strain>
    </source>
</reference>
<dbReference type="OrthoDB" id="4502952at2759"/>
<reference evidence="2" key="2">
    <citation type="journal article" date="2009" name="Genome Res.">
        <title>Comparative genomic analyses of the human fungal pathogens Coccidioides and their relatives.</title>
        <authorList>
            <person name="Sharpton T.J."/>
            <person name="Stajich J.E."/>
            <person name="Rounsley S.D."/>
            <person name="Gardner M.J."/>
            <person name="Wortman J.R."/>
            <person name="Jordar V.S."/>
            <person name="Maiti R."/>
            <person name="Kodira C.D."/>
            <person name="Neafsey D.E."/>
            <person name="Zeng Q."/>
            <person name="Hung C.-Y."/>
            <person name="McMahan C."/>
            <person name="Muszewska A."/>
            <person name="Grynberg M."/>
            <person name="Mandel M.A."/>
            <person name="Kellner E.M."/>
            <person name="Barker B.M."/>
            <person name="Galgiani J.N."/>
            <person name="Orbach M.J."/>
            <person name="Kirkland T.N."/>
            <person name="Cole G.T."/>
            <person name="Henn M.R."/>
            <person name="Birren B.W."/>
            <person name="Taylor J.W."/>
        </authorList>
    </citation>
    <scope>NUCLEOTIDE SEQUENCE [LARGE SCALE GENOMIC DNA]</scope>
    <source>
        <strain evidence="2">RMSCC 3488</strain>
    </source>
</reference>
<organism evidence="1 2">
    <name type="scientific">Coccidioides posadasii RMSCC 3488</name>
    <dbReference type="NCBI Taxonomy" id="454284"/>
    <lineage>
        <taxon>Eukaryota</taxon>
        <taxon>Fungi</taxon>
        <taxon>Dikarya</taxon>
        <taxon>Ascomycota</taxon>
        <taxon>Pezizomycotina</taxon>
        <taxon>Eurotiomycetes</taxon>
        <taxon>Eurotiomycetidae</taxon>
        <taxon>Onygenales</taxon>
        <taxon>Onygenaceae</taxon>
        <taxon>Coccidioides</taxon>
    </lineage>
</organism>
<sequence>MDPVAGATPVIGIEALRTLDDWLETEDIAKAWYGADCNTFCELSVSRSTGEEKPRLAKVFAIDNERWPDVIRISLEKAQNWWRAHSSGQCCWLPVYRSLSQQMPGAFIKGVTDGISCIGIANSLPAARMDFWGLVVLGYANGGIPRVVRDSAMASYRATFDCRNFTLVIWQNSLNSTAVAHIIPKRHTSFDRHSLDSKKWQLLLNTGTTVIQHEDPLTRWIEQDAPKPPYELLGKDWDQNIQCTIFDYRFIKYMKDKLRQSIYYAHGAWRDVQSRYLDDLFIQNQASQFSKNLLKSKVILDLETWNSFCEEMVSKEDVLHYSQRQLHQLQGEVERGNIKLNNLLQWHKNIFAFHKLLIMSHQIPEELETRGMGRMVLLAGSSHGILE</sequence>
<protein>
    <submittedName>
        <fullName evidence="1">Uncharacterized protein</fullName>
    </submittedName>
</protein>
<dbReference type="VEuPathDB" id="FungiDB:CPAG_05205"/>
<name>A0A0J6IB55_COCPO</name>
<gene>
    <name evidence="1" type="ORF">CPAG_05205</name>
</gene>
<accession>A0A0J6IB55</accession>